<name>A0A1D2ML79_ORCCI</name>
<reference evidence="2 3" key="1">
    <citation type="journal article" date="2016" name="Genome Biol. Evol.">
        <title>Gene Family Evolution Reflects Adaptation to Soil Environmental Stressors in the Genome of the Collembolan Orchesella cincta.</title>
        <authorList>
            <person name="Faddeeva-Vakhrusheva A."/>
            <person name="Derks M.F."/>
            <person name="Anvar S.Y."/>
            <person name="Agamennone V."/>
            <person name="Suring W."/>
            <person name="Smit S."/>
            <person name="van Straalen N.M."/>
            <person name="Roelofs D."/>
        </authorList>
    </citation>
    <scope>NUCLEOTIDE SEQUENCE [LARGE SCALE GENOMIC DNA]</scope>
    <source>
        <tissue evidence="2">Mixed pool</tissue>
    </source>
</reference>
<accession>A0A1D2ML79</accession>
<organism evidence="2 3">
    <name type="scientific">Orchesella cincta</name>
    <name type="common">Springtail</name>
    <name type="synonym">Podura cincta</name>
    <dbReference type="NCBI Taxonomy" id="48709"/>
    <lineage>
        <taxon>Eukaryota</taxon>
        <taxon>Metazoa</taxon>
        <taxon>Ecdysozoa</taxon>
        <taxon>Arthropoda</taxon>
        <taxon>Hexapoda</taxon>
        <taxon>Collembola</taxon>
        <taxon>Entomobryomorpha</taxon>
        <taxon>Entomobryoidea</taxon>
        <taxon>Orchesellidae</taxon>
        <taxon>Orchesellinae</taxon>
        <taxon>Orchesella</taxon>
    </lineage>
</organism>
<gene>
    <name evidence="2" type="ORF">Ocin01_12924</name>
</gene>
<feature type="compositionally biased region" description="Basic and acidic residues" evidence="1">
    <location>
        <begin position="1"/>
        <end position="61"/>
    </location>
</feature>
<protein>
    <submittedName>
        <fullName evidence="2">Uncharacterized protein</fullName>
    </submittedName>
</protein>
<keyword evidence="3" id="KW-1185">Reference proteome</keyword>
<dbReference type="EMBL" id="LJIJ01000923">
    <property type="protein sequence ID" value="ODM93760.1"/>
    <property type="molecule type" value="Genomic_DNA"/>
</dbReference>
<feature type="region of interest" description="Disordered" evidence="1">
    <location>
        <begin position="1"/>
        <end position="127"/>
    </location>
</feature>
<evidence type="ECO:0000313" key="2">
    <source>
        <dbReference type="EMBL" id="ODM93760.1"/>
    </source>
</evidence>
<dbReference type="AlphaFoldDB" id="A0A1D2ML79"/>
<comment type="caution">
    <text evidence="2">The sequence shown here is derived from an EMBL/GenBank/DDBJ whole genome shotgun (WGS) entry which is preliminary data.</text>
</comment>
<evidence type="ECO:0000313" key="3">
    <source>
        <dbReference type="Proteomes" id="UP000094527"/>
    </source>
</evidence>
<evidence type="ECO:0000256" key="1">
    <source>
        <dbReference type="SAM" id="MobiDB-lite"/>
    </source>
</evidence>
<dbReference type="Proteomes" id="UP000094527">
    <property type="component" value="Unassembled WGS sequence"/>
</dbReference>
<sequence length="127" mass="14342">MASRDPGRTLKILSRDDRDGGDRREDRGDRDRDRRRRDDRDRDRRREDRDRRRDREREAEKPVQGPIVLLKRPDTKSGGGSSAADRGDQGNSGSSTGDAGKNAPTLILQRSGKKDQENSDQTADVSI</sequence>
<proteinExistence type="predicted"/>